<evidence type="ECO:0000256" key="1">
    <source>
        <dbReference type="ARBA" id="ARBA00005272"/>
    </source>
</evidence>
<proteinExistence type="inferred from homology"/>
<comment type="catalytic activity">
    <reaction evidence="7">
        <text>a quinone + NADH + H(+) = a quinol + NAD(+)</text>
        <dbReference type="Rhea" id="RHEA:46160"/>
        <dbReference type="ChEBI" id="CHEBI:15378"/>
        <dbReference type="ChEBI" id="CHEBI:24646"/>
        <dbReference type="ChEBI" id="CHEBI:57540"/>
        <dbReference type="ChEBI" id="CHEBI:57945"/>
        <dbReference type="ChEBI" id="CHEBI:132124"/>
        <dbReference type="EC" id="1.6.5.9"/>
    </reaction>
</comment>
<protein>
    <recommendedName>
        <fullName evidence="2">NADH:ubiquinone reductase (non-electrogenic)</fullName>
        <ecNumber evidence="2">1.6.5.9</ecNumber>
    </recommendedName>
</protein>
<dbReference type="InterPro" id="IPR023753">
    <property type="entry name" value="FAD/NAD-binding_dom"/>
</dbReference>
<dbReference type="InterPro" id="IPR045024">
    <property type="entry name" value="NDH-2"/>
</dbReference>
<sequence>MRTDSKKPRRILILGGGFAGIYAYLELHKQFHKQGGVEITLVSDRDFFLFVTLIHEVATGNLLPLSITQPIRTLPHCCLTQFIQGTVQSINLDDNRVVIQTKEHSSLGAAARKAATSLSYDYLILALGSETTFFGIPGAREYALPLKSNKDAAAIKNRILENFEYAQQLTSDDERSSLLRFVVIGGGPTGIELAGEIADLVNHEMRRAFPLLFRYVRVTLIQSRSRLVPLADEWFNKKAQYILRNKHVEILLNTTVEAVHRDAILTSSGSISSTNAFWTAGVQARSVDISSRNEIQREERTRRIKVTDFLNLEKYPNVFIVGDQAWICNKETGRPYPMRAQFATREGVCAAQNINRLIHRKNLKTFSFRDMGIIFSLGNGGALAKIFGIKFSGFFAWWLYRTAYLMKIVGSRAKFRTVVEWTLNLFYPRDISKL</sequence>
<evidence type="ECO:0000313" key="10">
    <source>
        <dbReference type="Proteomes" id="UP000228635"/>
    </source>
</evidence>
<keyword evidence="6" id="KW-0520">NAD</keyword>
<dbReference type="InterPro" id="IPR036188">
    <property type="entry name" value="FAD/NAD-bd_sf"/>
</dbReference>
<reference evidence="10" key="1">
    <citation type="submission" date="2017-09" db="EMBL/GenBank/DDBJ databases">
        <title>Depth-based differentiation of microbial function through sediment-hosted aquifers and enrichment of novel symbionts in the deep terrestrial subsurface.</title>
        <authorList>
            <person name="Probst A.J."/>
            <person name="Ladd B."/>
            <person name="Jarett J.K."/>
            <person name="Geller-Mcgrath D.E."/>
            <person name="Sieber C.M.K."/>
            <person name="Emerson J.B."/>
            <person name="Anantharaman K."/>
            <person name="Thomas B.C."/>
            <person name="Malmstrom R."/>
            <person name="Stieglmeier M."/>
            <person name="Klingl A."/>
            <person name="Woyke T."/>
            <person name="Ryan C.M."/>
            <person name="Banfield J.F."/>
        </authorList>
    </citation>
    <scope>NUCLEOTIDE SEQUENCE [LARGE SCALE GENOMIC DNA]</scope>
</reference>
<evidence type="ECO:0000256" key="5">
    <source>
        <dbReference type="ARBA" id="ARBA00023002"/>
    </source>
</evidence>
<keyword evidence="5" id="KW-0560">Oxidoreductase</keyword>
<keyword evidence="3" id="KW-0285">Flavoprotein</keyword>
<accession>A0A2M6WGZ0</accession>
<dbReference type="Gene3D" id="3.50.50.100">
    <property type="match status" value="1"/>
</dbReference>
<dbReference type="SUPFAM" id="SSF51905">
    <property type="entry name" value="FAD/NAD(P)-binding domain"/>
    <property type="match status" value="2"/>
</dbReference>
<dbReference type="PANTHER" id="PTHR43706:SF47">
    <property type="entry name" value="EXTERNAL NADH-UBIQUINONE OXIDOREDUCTASE 1, MITOCHONDRIAL-RELATED"/>
    <property type="match status" value="1"/>
</dbReference>
<evidence type="ECO:0000259" key="8">
    <source>
        <dbReference type="Pfam" id="PF07992"/>
    </source>
</evidence>
<keyword evidence="4" id="KW-0274">FAD</keyword>
<dbReference type="PRINTS" id="PR00368">
    <property type="entry name" value="FADPNR"/>
</dbReference>
<evidence type="ECO:0000313" key="9">
    <source>
        <dbReference type="EMBL" id="PIT92062.1"/>
    </source>
</evidence>
<evidence type="ECO:0000256" key="6">
    <source>
        <dbReference type="ARBA" id="ARBA00023027"/>
    </source>
</evidence>
<dbReference type="EMBL" id="PFBA01000035">
    <property type="protein sequence ID" value="PIT92062.1"/>
    <property type="molecule type" value="Genomic_DNA"/>
</dbReference>
<dbReference type="PANTHER" id="PTHR43706">
    <property type="entry name" value="NADH DEHYDROGENASE"/>
    <property type="match status" value="1"/>
</dbReference>
<comment type="similarity">
    <text evidence="1">Belongs to the NADH dehydrogenase family.</text>
</comment>
<dbReference type="Proteomes" id="UP000228635">
    <property type="component" value="Unassembled WGS sequence"/>
</dbReference>
<organism evidence="9 10">
    <name type="scientific">Candidatus Harrisonbacteria bacterium CG10_big_fil_rev_8_21_14_0_10_42_17</name>
    <dbReference type="NCBI Taxonomy" id="1974584"/>
    <lineage>
        <taxon>Bacteria</taxon>
        <taxon>Candidatus Harrisoniibacteriota</taxon>
    </lineage>
</organism>
<dbReference type="Pfam" id="PF07992">
    <property type="entry name" value="Pyr_redox_2"/>
    <property type="match status" value="1"/>
</dbReference>
<evidence type="ECO:0000256" key="4">
    <source>
        <dbReference type="ARBA" id="ARBA00022827"/>
    </source>
</evidence>
<feature type="domain" description="FAD/NAD(P)-binding" evidence="8">
    <location>
        <begin position="10"/>
        <end position="347"/>
    </location>
</feature>
<dbReference type="AlphaFoldDB" id="A0A2M6WGZ0"/>
<evidence type="ECO:0000256" key="3">
    <source>
        <dbReference type="ARBA" id="ARBA00022630"/>
    </source>
</evidence>
<dbReference type="PRINTS" id="PR00411">
    <property type="entry name" value="PNDRDTASEI"/>
</dbReference>
<evidence type="ECO:0000256" key="2">
    <source>
        <dbReference type="ARBA" id="ARBA00012637"/>
    </source>
</evidence>
<dbReference type="GO" id="GO:0050136">
    <property type="term" value="F:NADH dehydrogenase (quinone) (non-electrogenic) activity"/>
    <property type="evidence" value="ECO:0007669"/>
    <property type="project" value="UniProtKB-EC"/>
</dbReference>
<name>A0A2M6WGZ0_9BACT</name>
<comment type="caution">
    <text evidence="9">The sequence shown here is derived from an EMBL/GenBank/DDBJ whole genome shotgun (WGS) entry which is preliminary data.</text>
</comment>
<gene>
    <name evidence="9" type="ORF">COU08_04380</name>
</gene>
<evidence type="ECO:0000256" key="7">
    <source>
        <dbReference type="ARBA" id="ARBA00047599"/>
    </source>
</evidence>
<dbReference type="EC" id="1.6.5.9" evidence="2"/>